<protein>
    <submittedName>
        <fullName evidence="1">Uncharacterized protein</fullName>
    </submittedName>
</protein>
<gene>
    <name evidence="1" type="ORF">BV22DRAFT_131787</name>
</gene>
<proteinExistence type="predicted"/>
<accession>A0ACB8BTQ7</accession>
<reference evidence="1" key="1">
    <citation type="journal article" date="2021" name="New Phytol.">
        <title>Evolutionary innovations through gain and loss of genes in the ectomycorrhizal Boletales.</title>
        <authorList>
            <person name="Wu G."/>
            <person name="Miyauchi S."/>
            <person name="Morin E."/>
            <person name="Kuo A."/>
            <person name="Drula E."/>
            <person name="Varga T."/>
            <person name="Kohler A."/>
            <person name="Feng B."/>
            <person name="Cao Y."/>
            <person name="Lipzen A."/>
            <person name="Daum C."/>
            <person name="Hundley H."/>
            <person name="Pangilinan J."/>
            <person name="Johnson J."/>
            <person name="Barry K."/>
            <person name="LaButti K."/>
            <person name="Ng V."/>
            <person name="Ahrendt S."/>
            <person name="Min B."/>
            <person name="Choi I.G."/>
            <person name="Park H."/>
            <person name="Plett J.M."/>
            <person name="Magnuson J."/>
            <person name="Spatafora J.W."/>
            <person name="Nagy L.G."/>
            <person name="Henrissat B."/>
            <person name="Grigoriev I.V."/>
            <person name="Yang Z.L."/>
            <person name="Xu J."/>
            <person name="Martin F.M."/>
        </authorList>
    </citation>
    <scope>NUCLEOTIDE SEQUENCE</scope>
    <source>
        <strain evidence="1">KUC20120723A-06</strain>
    </source>
</reference>
<dbReference type="EMBL" id="MU266342">
    <property type="protein sequence ID" value="KAH7929350.1"/>
    <property type="molecule type" value="Genomic_DNA"/>
</dbReference>
<name>A0ACB8BTQ7_9AGAM</name>
<keyword evidence="2" id="KW-1185">Reference proteome</keyword>
<dbReference type="Proteomes" id="UP000790709">
    <property type="component" value="Unassembled WGS sequence"/>
</dbReference>
<sequence>MLDGCLFDKLEEIARTVRQCEKPFGGIQLILSGDFFQLPPVPEQDSMTKIPSTFAFDARSWSRCIDQPVVLSRVFRQTDNTFVDMLSAMRSGYLEDWHISEFLKLDRAVHYDDGISPTQLFPRKSQVESCNNKHLWDLPGDTYVYNAMDSRGFDMKKNRISKRVAEPLLERLVVPRSITLRVSL</sequence>
<evidence type="ECO:0000313" key="2">
    <source>
        <dbReference type="Proteomes" id="UP000790709"/>
    </source>
</evidence>
<comment type="caution">
    <text evidence="1">The sequence shown here is derived from an EMBL/GenBank/DDBJ whole genome shotgun (WGS) entry which is preliminary data.</text>
</comment>
<evidence type="ECO:0000313" key="1">
    <source>
        <dbReference type="EMBL" id="KAH7929350.1"/>
    </source>
</evidence>
<organism evidence="1 2">
    <name type="scientific">Leucogyrophana mollusca</name>
    <dbReference type="NCBI Taxonomy" id="85980"/>
    <lineage>
        <taxon>Eukaryota</taxon>
        <taxon>Fungi</taxon>
        <taxon>Dikarya</taxon>
        <taxon>Basidiomycota</taxon>
        <taxon>Agaricomycotina</taxon>
        <taxon>Agaricomycetes</taxon>
        <taxon>Agaricomycetidae</taxon>
        <taxon>Boletales</taxon>
        <taxon>Boletales incertae sedis</taxon>
        <taxon>Leucogyrophana</taxon>
    </lineage>
</organism>